<evidence type="ECO:0000256" key="10">
    <source>
        <dbReference type="ARBA" id="ARBA00023065"/>
    </source>
</evidence>
<evidence type="ECO:0000256" key="6">
    <source>
        <dbReference type="ARBA" id="ARBA00022538"/>
    </source>
</evidence>
<evidence type="ECO:0000256" key="5">
    <source>
        <dbReference type="ARBA" id="ARBA00022519"/>
    </source>
</evidence>
<gene>
    <name evidence="14" type="ORF">ABSH63_03435</name>
</gene>
<dbReference type="InterPro" id="IPR004772">
    <property type="entry name" value="TrkH"/>
</dbReference>
<feature type="transmembrane region" description="Helical" evidence="13">
    <location>
        <begin position="249"/>
        <end position="268"/>
    </location>
</feature>
<evidence type="ECO:0000256" key="7">
    <source>
        <dbReference type="ARBA" id="ARBA00022692"/>
    </source>
</evidence>
<dbReference type="NCBIfam" id="TIGR00933">
    <property type="entry name" value="2a38"/>
    <property type="match status" value="1"/>
</dbReference>
<dbReference type="Proteomes" id="UP001465331">
    <property type="component" value="Unassembled WGS sequence"/>
</dbReference>
<comment type="subcellular location">
    <subcellularLocation>
        <location evidence="1 12">Cell inner membrane</location>
        <topology evidence="1 12">Multi-pass membrane protein</topology>
    </subcellularLocation>
</comment>
<feature type="transmembrane region" description="Helical" evidence="13">
    <location>
        <begin position="21"/>
        <end position="43"/>
    </location>
</feature>
<proteinExistence type="inferred from homology"/>
<dbReference type="EMBL" id="JBEPIJ010000003">
    <property type="protein sequence ID" value="MES0873065.1"/>
    <property type="molecule type" value="Genomic_DNA"/>
</dbReference>
<feature type="transmembrane region" description="Helical" evidence="13">
    <location>
        <begin position="344"/>
        <end position="367"/>
    </location>
</feature>
<keyword evidence="3 12" id="KW-0813">Transport</keyword>
<evidence type="ECO:0000256" key="8">
    <source>
        <dbReference type="ARBA" id="ARBA00022958"/>
    </source>
</evidence>
<feature type="transmembrane region" description="Helical" evidence="13">
    <location>
        <begin position="469"/>
        <end position="494"/>
    </location>
</feature>
<reference evidence="14 15" key="1">
    <citation type="submission" date="2024-06" db="EMBL/GenBank/DDBJ databases">
        <authorList>
            <person name="Li Z."/>
            <person name="Jiang Y."/>
        </authorList>
    </citation>
    <scope>NUCLEOTIDE SEQUENCE [LARGE SCALE GENOMIC DNA]</scope>
    <source>
        <strain evidence="14 15">HSW-8</strain>
    </source>
</reference>
<keyword evidence="7 13" id="KW-0812">Transmembrane</keyword>
<feature type="transmembrane region" description="Helical" evidence="13">
    <location>
        <begin position="195"/>
        <end position="216"/>
    </location>
</feature>
<keyword evidence="11 12" id="KW-0472">Membrane</keyword>
<sequence>MAAASAHGIRSSPHRFAAVQRVTGILLMVFSSTMLPPLLISLLRGEGELGAFFAGLAITAAAGAAIWFPVRRATADLKIRDGFLVVMLFWVVLSTFGAIPFYLCDAGWFTVVDAMFEATSGLTTTGATVASGLDHMPRSILFYRVELHWLGGMGVIVLAVALLPMLGVGGMQLFRAETPGPMKDTKLTPRIASTARALWLIYVTITALCTLVYWLLGMSFFDALCHAMSTVSTGGFSNYDASIGHFQSLPIELACMAFMLIGATNFTLHFVAWRRRSLLTYLRDTEFRAYLFIVVTFGVLVCVPLWWFDTYEDAGTAIRKGMFQLIAYGTNAGFATADPTPWPLYVPLLIVLSGFMMGCAGSTAAGVKVARLVLFLKQAARELQRLLHPNATIALKFGERSVPDDIVYAVGGFFSVYVGLTILLTFVMIATGLDPVTAFSAVAAAINNEGPGLGSVNATMAHLTDFGKWVLIVTMVAGRLEIFTFLIVFTPAFWRR</sequence>
<keyword evidence="10 12" id="KW-0406">Ion transport</keyword>
<feature type="transmembrane region" description="Helical" evidence="13">
    <location>
        <begin position="49"/>
        <end position="70"/>
    </location>
</feature>
<accession>A0ABV2A733</accession>
<dbReference type="PANTHER" id="PTHR32024">
    <property type="entry name" value="TRK SYSTEM POTASSIUM UPTAKE PROTEIN TRKG-RELATED"/>
    <property type="match status" value="1"/>
</dbReference>
<evidence type="ECO:0000256" key="13">
    <source>
        <dbReference type="SAM" id="Phobius"/>
    </source>
</evidence>
<dbReference type="InterPro" id="IPR003445">
    <property type="entry name" value="Cat_transpt"/>
</dbReference>
<keyword evidence="8 12" id="KW-0630">Potassium</keyword>
<keyword evidence="9 13" id="KW-1133">Transmembrane helix</keyword>
<comment type="caution">
    <text evidence="14">The sequence shown here is derived from an EMBL/GenBank/DDBJ whole genome shotgun (WGS) entry which is preliminary data.</text>
</comment>
<organism evidence="14 15">
    <name type="scientific">Sinimarinibacterium thermocellulolyticum</name>
    <dbReference type="NCBI Taxonomy" id="3170016"/>
    <lineage>
        <taxon>Bacteria</taxon>
        <taxon>Pseudomonadati</taxon>
        <taxon>Pseudomonadota</taxon>
        <taxon>Gammaproteobacteria</taxon>
        <taxon>Nevskiales</taxon>
        <taxon>Nevskiaceae</taxon>
        <taxon>Sinimarinibacterium</taxon>
    </lineage>
</organism>
<keyword evidence="4 12" id="KW-1003">Cell membrane</keyword>
<comment type="function">
    <text evidence="12">Low-affinity potassium transport system. Interacts with Trk system potassium uptake protein TrkA.</text>
</comment>
<evidence type="ECO:0000256" key="9">
    <source>
        <dbReference type="ARBA" id="ARBA00022989"/>
    </source>
</evidence>
<feature type="transmembrane region" description="Helical" evidence="13">
    <location>
        <begin position="149"/>
        <end position="174"/>
    </location>
</feature>
<keyword evidence="6 12" id="KW-0633">Potassium transport</keyword>
<evidence type="ECO:0000256" key="1">
    <source>
        <dbReference type="ARBA" id="ARBA00004429"/>
    </source>
</evidence>
<evidence type="ECO:0000256" key="4">
    <source>
        <dbReference type="ARBA" id="ARBA00022475"/>
    </source>
</evidence>
<dbReference type="RefSeq" id="WP_352887444.1">
    <property type="nucleotide sequence ID" value="NZ_JBEPIJ010000003.1"/>
</dbReference>
<evidence type="ECO:0000256" key="3">
    <source>
        <dbReference type="ARBA" id="ARBA00022448"/>
    </source>
</evidence>
<evidence type="ECO:0000256" key="11">
    <source>
        <dbReference type="ARBA" id="ARBA00023136"/>
    </source>
</evidence>
<feature type="transmembrane region" description="Helical" evidence="13">
    <location>
        <begin position="82"/>
        <end position="103"/>
    </location>
</feature>
<keyword evidence="5 12" id="KW-0997">Cell inner membrane</keyword>
<evidence type="ECO:0000313" key="14">
    <source>
        <dbReference type="EMBL" id="MES0873065.1"/>
    </source>
</evidence>
<evidence type="ECO:0000256" key="2">
    <source>
        <dbReference type="ARBA" id="ARBA00009137"/>
    </source>
</evidence>
<evidence type="ECO:0000313" key="15">
    <source>
        <dbReference type="Proteomes" id="UP001465331"/>
    </source>
</evidence>
<dbReference type="PIRSF" id="PIRSF006247">
    <property type="entry name" value="TrkH"/>
    <property type="match status" value="1"/>
</dbReference>
<comment type="similarity">
    <text evidence="2 12">Belongs to the TrkH potassium transport family.</text>
</comment>
<protein>
    <recommendedName>
        <fullName evidence="12">Trk system potassium uptake protein</fullName>
    </recommendedName>
</protein>
<feature type="transmembrane region" description="Helical" evidence="13">
    <location>
        <begin position="289"/>
        <end position="308"/>
    </location>
</feature>
<dbReference type="PANTHER" id="PTHR32024:SF2">
    <property type="entry name" value="TRK SYSTEM POTASSIUM UPTAKE PROTEIN TRKG-RELATED"/>
    <property type="match status" value="1"/>
</dbReference>
<evidence type="ECO:0000256" key="12">
    <source>
        <dbReference type="PIRNR" id="PIRNR006247"/>
    </source>
</evidence>
<dbReference type="Pfam" id="PF02386">
    <property type="entry name" value="TrkH"/>
    <property type="match status" value="1"/>
</dbReference>
<keyword evidence="15" id="KW-1185">Reference proteome</keyword>
<name>A0ABV2A733_9GAMM</name>
<feature type="transmembrane region" description="Helical" evidence="13">
    <location>
        <begin position="406"/>
        <end position="430"/>
    </location>
</feature>